<organism evidence="8 9">
    <name type="scientific">Williamwhitmania taraxaci</name>
    <dbReference type="NCBI Taxonomy" id="1640674"/>
    <lineage>
        <taxon>Bacteria</taxon>
        <taxon>Pseudomonadati</taxon>
        <taxon>Bacteroidota</taxon>
        <taxon>Bacteroidia</taxon>
        <taxon>Bacteroidales</taxon>
        <taxon>Williamwhitmaniaceae</taxon>
        <taxon>Williamwhitmania</taxon>
    </lineage>
</organism>
<keyword evidence="3 6" id="KW-0812">Transmembrane</keyword>
<feature type="transmembrane region" description="Helical" evidence="6">
    <location>
        <begin position="656"/>
        <end position="675"/>
    </location>
</feature>
<dbReference type="RefSeq" id="WP_092439755.1">
    <property type="nucleotide sequence ID" value="NZ_FMYP01000056.1"/>
</dbReference>
<feature type="transmembrane region" description="Helical" evidence="6">
    <location>
        <begin position="367"/>
        <end position="393"/>
    </location>
</feature>
<sequence>MSKTFILIRQYVANLTKNPTYLIFSVICLAVTLTFSYVLVRSVYFGSAMNTFHTNHRNIYRLATSYTDYNQISASSDVASAEKILKQIPEVTAYTKVGQINPTLVNDREEAVPCSNFFLMDSSALSIFTFNFIWKSGEPLAQGSTGVLLSEAKALALFGTTQCSDRSITISYGNLNHQILPVAGVFHTYPATATFAPDYIAAFHTFYSQPELDKTKQGFYLCANNGSNQAVQAKINHLTDTTQRITYSLGAFDDIYFRSLEILNDFNRKGNLLFHRINLIVLIFTLLFGLINFLCLSLVYYESRLKEFFVRKVFGGNATAFRRQIFAELMILVIVAIGTAFLCLNMVEEIYTGNFNAAISLTLGENITLGLCYLLFVGLLMGAVVIVVTYWLFHSRSSDIKTIYNSRSRRSFTTILNNVKVVQLAFLMMLIVVVLTLNAQIRYAMSGNLGYNPQNLYSVGFPAFSGEPNYAALKGELLKQPKVGAVSATTIGPYARGVYFDNLTSADATTEITFEVANVENDFLGTLQARLIAGTGFSPSGMPQNSNLAIVNKTGYLALGGEKVLNKKAGRYQIVGVVEDIYMERLDAKVNPQLYLCNNDAIYALLIRFNDTPDSSAMARIKASYAAIYPGFTCTITPYSELIEEAYTKELALGKMIRFILLTFLIIMFFGFLGISRFEFNVKAFSIAMRKLYGAEEVSIYRSTLFKQLILLITSATIALPLGYLISNKWLSSYIYHVDVDLYQLGFAVAIGIITIVASSAVYLRDIYKMKATRVIREQ</sequence>
<dbReference type="GO" id="GO:0022857">
    <property type="term" value="F:transmembrane transporter activity"/>
    <property type="evidence" value="ECO:0007669"/>
    <property type="project" value="TreeGrafter"/>
</dbReference>
<evidence type="ECO:0000256" key="1">
    <source>
        <dbReference type="ARBA" id="ARBA00004651"/>
    </source>
</evidence>
<dbReference type="InterPro" id="IPR003838">
    <property type="entry name" value="ABC3_permease_C"/>
</dbReference>
<dbReference type="EMBL" id="FMYP01000056">
    <property type="protein sequence ID" value="SDC85052.1"/>
    <property type="molecule type" value="Genomic_DNA"/>
</dbReference>
<feature type="transmembrane region" description="Helical" evidence="6">
    <location>
        <begin position="325"/>
        <end position="347"/>
    </location>
</feature>
<feature type="domain" description="ABC3 transporter permease C-terminal" evidence="7">
    <location>
        <begin position="659"/>
        <end position="771"/>
    </location>
</feature>
<keyword evidence="9" id="KW-1185">Reference proteome</keyword>
<dbReference type="PANTHER" id="PTHR30572:SF18">
    <property type="entry name" value="ABC-TYPE MACROLIDE FAMILY EXPORT SYSTEM PERMEASE COMPONENT 2"/>
    <property type="match status" value="1"/>
</dbReference>
<dbReference type="InterPro" id="IPR050250">
    <property type="entry name" value="Macrolide_Exporter_MacB"/>
</dbReference>
<keyword evidence="5 6" id="KW-0472">Membrane</keyword>
<proteinExistence type="predicted"/>
<accession>A0A1G6PXX2</accession>
<evidence type="ECO:0000256" key="4">
    <source>
        <dbReference type="ARBA" id="ARBA00022989"/>
    </source>
</evidence>
<feature type="transmembrane region" description="Helical" evidence="6">
    <location>
        <begin position="21"/>
        <end position="40"/>
    </location>
</feature>
<gene>
    <name evidence="8" type="ORF">SAMN05216323_10566</name>
</gene>
<dbReference type="PANTHER" id="PTHR30572">
    <property type="entry name" value="MEMBRANE COMPONENT OF TRANSPORTER-RELATED"/>
    <property type="match status" value="1"/>
</dbReference>
<keyword evidence="4 6" id="KW-1133">Transmembrane helix</keyword>
<evidence type="ECO:0000256" key="5">
    <source>
        <dbReference type="ARBA" id="ARBA00023136"/>
    </source>
</evidence>
<dbReference type="Pfam" id="PF02687">
    <property type="entry name" value="FtsX"/>
    <property type="match status" value="1"/>
</dbReference>
<comment type="subcellular location">
    <subcellularLocation>
        <location evidence="1">Cell membrane</location>
        <topology evidence="1">Multi-pass membrane protein</topology>
    </subcellularLocation>
</comment>
<protein>
    <submittedName>
        <fullName evidence="8">FtsX-like permease family protein</fullName>
    </submittedName>
</protein>
<dbReference type="STRING" id="1640674.SAMN05216323_10566"/>
<reference evidence="8 9" key="1">
    <citation type="submission" date="2016-09" db="EMBL/GenBank/DDBJ databases">
        <authorList>
            <person name="Capua I."/>
            <person name="De Benedictis P."/>
            <person name="Joannis T."/>
            <person name="Lombin L.H."/>
            <person name="Cattoli G."/>
        </authorList>
    </citation>
    <scope>NUCLEOTIDE SEQUENCE [LARGE SCALE GENOMIC DNA]</scope>
    <source>
        <strain evidence="8 9">A7P-90m</strain>
    </source>
</reference>
<dbReference type="Proteomes" id="UP000199452">
    <property type="component" value="Unassembled WGS sequence"/>
</dbReference>
<name>A0A1G6PXX2_9BACT</name>
<evidence type="ECO:0000259" key="7">
    <source>
        <dbReference type="Pfam" id="PF02687"/>
    </source>
</evidence>
<evidence type="ECO:0000256" key="6">
    <source>
        <dbReference type="SAM" id="Phobius"/>
    </source>
</evidence>
<feature type="transmembrane region" description="Helical" evidence="6">
    <location>
        <begin position="279"/>
        <end position="301"/>
    </location>
</feature>
<evidence type="ECO:0000256" key="2">
    <source>
        <dbReference type="ARBA" id="ARBA00022475"/>
    </source>
</evidence>
<feature type="transmembrane region" description="Helical" evidence="6">
    <location>
        <begin position="742"/>
        <end position="764"/>
    </location>
</feature>
<keyword evidence="2" id="KW-1003">Cell membrane</keyword>
<dbReference type="AlphaFoldDB" id="A0A1G6PXX2"/>
<dbReference type="GO" id="GO:0005886">
    <property type="term" value="C:plasma membrane"/>
    <property type="evidence" value="ECO:0007669"/>
    <property type="project" value="UniProtKB-SubCell"/>
</dbReference>
<feature type="transmembrane region" description="Helical" evidence="6">
    <location>
        <begin position="414"/>
        <end position="437"/>
    </location>
</feature>
<dbReference type="OrthoDB" id="1109882at2"/>
<evidence type="ECO:0000313" key="9">
    <source>
        <dbReference type="Proteomes" id="UP000199452"/>
    </source>
</evidence>
<evidence type="ECO:0000313" key="8">
    <source>
        <dbReference type="EMBL" id="SDC85052.1"/>
    </source>
</evidence>
<evidence type="ECO:0000256" key="3">
    <source>
        <dbReference type="ARBA" id="ARBA00022692"/>
    </source>
</evidence>
<feature type="transmembrane region" description="Helical" evidence="6">
    <location>
        <begin position="709"/>
        <end position="727"/>
    </location>
</feature>